<keyword evidence="6" id="KW-0445">Lipid transport</keyword>
<feature type="compositionally biased region" description="Acidic residues" evidence="9">
    <location>
        <begin position="867"/>
        <end position="879"/>
    </location>
</feature>
<dbReference type="EMBL" id="JADCTT010000001">
    <property type="protein sequence ID" value="KAF9759824.1"/>
    <property type="molecule type" value="Genomic_DNA"/>
</dbReference>
<feature type="compositionally biased region" description="Acidic residues" evidence="9">
    <location>
        <begin position="940"/>
        <end position="956"/>
    </location>
</feature>
<evidence type="ECO:0000256" key="4">
    <source>
        <dbReference type="ARBA" id="ARBA00022824"/>
    </source>
</evidence>
<evidence type="ECO:0000256" key="8">
    <source>
        <dbReference type="ARBA" id="ARBA00023136"/>
    </source>
</evidence>
<evidence type="ECO:0000259" key="11">
    <source>
        <dbReference type="PROSITE" id="PS51847"/>
    </source>
</evidence>
<dbReference type="Pfam" id="PF10296">
    <property type="entry name" value="MMM1"/>
    <property type="match status" value="1"/>
</dbReference>
<organism evidence="12">
    <name type="scientific">Bionectria ochroleuca</name>
    <name type="common">Gliocladium roseum</name>
    <dbReference type="NCBI Taxonomy" id="29856"/>
    <lineage>
        <taxon>Eukaryota</taxon>
        <taxon>Fungi</taxon>
        <taxon>Dikarya</taxon>
        <taxon>Ascomycota</taxon>
        <taxon>Pezizomycotina</taxon>
        <taxon>Sordariomycetes</taxon>
        <taxon>Hypocreomycetidae</taxon>
        <taxon>Hypocreales</taxon>
        <taxon>Bionectriaceae</taxon>
        <taxon>Clonostachys</taxon>
    </lineage>
</organism>
<comment type="subcellular location">
    <subcellularLocation>
        <location evidence="1">Endoplasmic reticulum membrane</location>
    </subcellularLocation>
</comment>
<dbReference type="AlphaFoldDB" id="A0A0B7K4C6"/>
<dbReference type="GO" id="GO:1990456">
    <property type="term" value="P:mitochondrion-endoplasmic reticulum membrane tethering"/>
    <property type="evidence" value="ECO:0007669"/>
    <property type="project" value="TreeGrafter"/>
</dbReference>
<evidence type="ECO:0000256" key="3">
    <source>
        <dbReference type="ARBA" id="ARBA00022692"/>
    </source>
</evidence>
<evidence type="ECO:0000256" key="7">
    <source>
        <dbReference type="ARBA" id="ARBA00023121"/>
    </source>
</evidence>
<keyword evidence="3 10" id="KW-0812">Transmembrane</keyword>
<evidence type="ECO:0000256" key="9">
    <source>
        <dbReference type="SAM" id="MobiDB-lite"/>
    </source>
</evidence>
<evidence type="ECO:0000256" key="5">
    <source>
        <dbReference type="ARBA" id="ARBA00022989"/>
    </source>
</evidence>
<evidence type="ECO:0000256" key="2">
    <source>
        <dbReference type="ARBA" id="ARBA00022448"/>
    </source>
</evidence>
<evidence type="ECO:0000256" key="10">
    <source>
        <dbReference type="SAM" id="Phobius"/>
    </source>
</evidence>
<feature type="compositionally biased region" description="Low complexity" evidence="9">
    <location>
        <begin position="628"/>
        <end position="640"/>
    </location>
</feature>
<name>A0A0B7K4C6_BIOOC</name>
<feature type="compositionally biased region" description="Polar residues" evidence="9">
    <location>
        <begin position="970"/>
        <end position="984"/>
    </location>
</feature>
<dbReference type="InterPro" id="IPR031468">
    <property type="entry name" value="SMP_LBD"/>
</dbReference>
<keyword evidence="2" id="KW-0813">Transport</keyword>
<keyword evidence="5 10" id="KW-1133">Transmembrane helix</keyword>
<feature type="compositionally biased region" description="Basic residues" evidence="9">
    <location>
        <begin position="834"/>
        <end position="847"/>
    </location>
</feature>
<dbReference type="PANTHER" id="PTHR13466:SF19">
    <property type="entry name" value="NUCLEUS-VACUOLE JUNCTION PROTEIN 2"/>
    <property type="match status" value="1"/>
</dbReference>
<evidence type="ECO:0000256" key="6">
    <source>
        <dbReference type="ARBA" id="ARBA00023055"/>
    </source>
</evidence>
<feature type="compositionally biased region" description="Low complexity" evidence="9">
    <location>
        <begin position="673"/>
        <end position="698"/>
    </location>
</feature>
<feature type="compositionally biased region" description="Basic and acidic residues" evidence="9">
    <location>
        <begin position="499"/>
        <end position="527"/>
    </location>
</feature>
<feature type="compositionally biased region" description="Pro residues" evidence="9">
    <location>
        <begin position="790"/>
        <end position="800"/>
    </location>
</feature>
<dbReference type="PROSITE" id="PS51847">
    <property type="entry name" value="SMP"/>
    <property type="match status" value="1"/>
</dbReference>
<dbReference type="GO" id="GO:0005789">
    <property type="term" value="C:endoplasmic reticulum membrane"/>
    <property type="evidence" value="ECO:0007669"/>
    <property type="project" value="UniProtKB-SubCell"/>
</dbReference>
<accession>A0A0B7K4C6</accession>
<evidence type="ECO:0000313" key="12">
    <source>
        <dbReference type="EMBL" id="CEO49506.1"/>
    </source>
</evidence>
<dbReference type="GO" id="GO:0008289">
    <property type="term" value="F:lipid binding"/>
    <property type="evidence" value="ECO:0007669"/>
    <property type="project" value="UniProtKB-KW"/>
</dbReference>
<dbReference type="EMBL" id="CDPU01000014">
    <property type="protein sequence ID" value="CEO49506.1"/>
    <property type="molecule type" value="Genomic_DNA"/>
</dbReference>
<keyword evidence="7" id="KW-0446">Lipid-binding</keyword>
<feature type="compositionally biased region" description="Polar residues" evidence="9">
    <location>
        <begin position="533"/>
        <end position="542"/>
    </location>
</feature>
<evidence type="ECO:0000256" key="1">
    <source>
        <dbReference type="ARBA" id="ARBA00004586"/>
    </source>
</evidence>
<feature type="compositionally biased region" description="Low complexity" evidence="9">
    <location>
        <begin position="815"/>
        <end position="824"/>
    </location>
</feature>
<feature type="compositionally biased region" description="Polar residues" evidence="9">
    <location>
        <begin position="885"/>
        <end position="898"/>
    </location>
</feature>
<evidence type="ECO:0000313" key="13">
    <source>
        <dbReference type="EMBL" id="KAF9759824.1"/>
    </source>
</evidence>
<reference evidence="12" key="1">
    <citation type="submission" date="2015-01" db="EMBL/GenBank/DDBJ databases">
        <authorList>
            <person name="Durling Mikael"/>
        </authorList>
    </citation>
    <scope>NUCLEOTIDE SEQUENCE</scope>
</reference>
<feature type="domain" description="SMP-LTD" evidence="11">
    <location>
        <begin position="277"/>
        <end position="470"/>
    </location>
</feature>
<feature type="region of interest" description="Disordered" evidence="9">
    <location>
        <begin position="763"/>
        <end position="984"/>
    </location>
</feature>
<feature type="compositionally biased region" description="Low complexity" evidence="9">
    <location>
        <begin position="709"/>
        <end position="721"/>
    </location>
</feature>
<dbReference type="InterPro" id="IPR019411">
    <property type="entry name" value="MMM1_dom"/>
</dbReference>
<feature type="compositionally biased region" description="Basic and acidic residues" evidence="9">
    <location>
        <begin position="559"/>
        <end position="601"/>
    </location>
</feature>
<proteinExistence type="predicted"/>
<protein>
    <recommendedName>
        <fullName evidence="11">SMP-LTD domain-containing protein</fullName>
    </recommendedName>
</protein>
<feature type="compositionally biased region" description="Polar residues" evidence="9">
    <location>
        <begin position="616"/>
        <end position="627"/>
    </location>
</feature>
<feature type="region of interest" description="Disordered" evidence="9">
    <location>
        <begin position="493"/>
        <end position="742"/>
    </location>
</feature>
<sequence>MGWTGFLVAYFLGGITFIPLVVIAVLFHAHQTFPYRHDVQVTDSEDGTIVQPGDDTTLLHAAKREKSMLRVNPQFDAACGYFAVCREYTPMGINAKPIERSTPVGSTTVAAPSQSVYQAMYKSLFERKGANSSQSDNTSASQRPKNAGNVFFVILRHGHLMLFDDEQQIEVRHVISLAHHDVTIYSGGGVTPEGELFIKRNALCLTRKTSGLESTPDSQPTKPFFLFSENCSAKEDFYFALLRDQEQTAAIPADAPPDPKQFNVKHVISLIEKLHSSDDNVHSRWINALIGRIFLGVYKTADLEQYIRDKLNVKISRVKRPSFLSNIKINAIDTGDAAPFFTNLRLKDLNVDGECLVDADVRYNGNFRIEVATTVKIDLGPRFKKRQVNIVLAVVVKKLEGHMLFKIKAPPSNRLWLSFQTMPKMELAIEPIVSSRQITYTVILRQIENRIKEIVAETLVQPFWDDVPFFKTEHKSWRGGIFEGDDAVDRSAVGVADGVRTDNPEVVQRGRERGEKLQDHPPLEKSHSFPVIDTQSGTSSGLGSKKEDAKTIHNVPASRSREELVENDSASRHSRLDRPESRDSEKSDQGLRGVEVTHEDSGSEDNMSLNAVMMGTPNSRPGSSRNFTLSKSAASSTSSLRQGLDNPPGFGESLEDVPELTLGRHNTGSSRESLASGASEDSVSSRGSGKSYSASRGRTFFLRRENTGSSLKSPVKSVLSPRKGILSPKGEEGEDSLTPTPRSTTFAAVTQAAAQAKNWGWNALQRREAKKQAEAANQVDLTQPMGGGQPFPPLGQPLPGPNGKTKIGTFRSSRKSSSSQQGSSEQLPREGSSRHRTSSVQARRRRGASRDSNGSGHAELLVIAAPDDSEPNTPADEDGAPFSPWKQTPRSAPLTATKTKGALGVFSPSALRPPLTPNNPLQSDGMHKHMSSPHAVANYDDNEDFSGWMDEAEDPEGPNGHDADMDRAATASSTALQEPIQSSA</sequence>
<dbReference type="Proteomes" id="UP000616885">
    <property type="component" value="Unassembled WGS sequence"/>
</dbReference>
<dbReference type="CDD" id="cd21675">
    <property type="entry name" value="SMP_TEX2"/>
    <property type="match status" value="1"/>
</dbReference>
<keyword evidence="4" id="KW-0256">Endoplasmic reticulum</keyword>
<keyword evidence="8 10" id="KW-0472">Membrane</keyword>
<reference evidence="13" key="2">
    <citation type="submission" date="2020-10" db="EMBL/GenBank/DDBJ databases">
        <title>High-Quality Genome Resource of Clonostachys rosea strain S41 by Oxford Nanopore Long-Read Sequencing.</title>
        <authorList>
            <person name="Wang H."/>
        </authorList>
    </citation>
    <scope>NUCLEOTIDE SEQUENCE</scope>
    <source>
        <strain evidence="13">S41</strain>
    </source>
</reference>
<feature type="transmembrane region" description="Helical" evidence="10">
    <location>
        <begin position="7"/>
        <end position="27"/>
    </location>
</feature>
<dbReference type="GO" id="GO:0032865">
    <property type="term" value="C:ERMES complex"/>
    <property type="evidence" value="ECO:0007669"/>
    <property type="project" value="TreeGrafter"/>
</dbReference>
<gene>
    <name evidence="12" type="ORF">BN869_000005563_1</name>
    <name evidence="13" type="ORF">IM811_001518</name>
</gene>
<dbReference type="GO" id="GO:0015914">
    <property type="term" value="P:phospholipid transport"/>
    <property type="evidence" value="ECO:0007669"/>
    <property type="project" value="TreeGrafter"/>
</dbReference>
<dbReference type="Pfam" id="PF15413">
    <property type="entry name" value="PH_11"/>
    <property type="match status" value="1"/>
</dbReference>
<dbReference type="PANTHER" id="PTHR13466">
    <property type="entry name" value="TEX2 PROTEIN-RELATED"/>
    <property type="match status" value="1"/>
</dbReference>